<dbReference type="InterPro" id="IPR028565">
    <property type="entry name" value="MHD"/>
</dbReference>
<reference evidence="3 4" key="1">
    <citation type="submission" date="2024-06" db="EMBL/GenBank/DDBJ databases">
        <title>The draft genome of Grus japonensis, version 3.</title>
        <authorList>
            <person name="Nabeshima K."/>
            <person name="Suzuki S."/>
            <person name="Onuma M."/>
        </authorList>
    </citation>
    <scope>NUCLEOTIDE SEQUENCE [LARGE SCALE GENOMIC DNA]</scope>
    <source>
        <strain evidence="3 4">451A</strain>
    </source>
</reference>
<dbReference type="EMBL" id="BAAFJT010000255">
    <property type="protein sequence ID" value="GAB0208210.1"/>
    <property type="molecule type" value="Genomic_DNA"/>
</dbReference>
<dbReference type="InterPro" id="IPR018808">
    <property type="entry name" value="Muniscin_C"/>
</dbReference>
<dbReference type="PROSITE" id="PS51072">
    <property type="entry name" value="MHD"/>
    <property type="match status" value="1"/>
</dbReference>
<dbReference type="AlphaFoldDB" id="A0ABC9YDR6"/>
<protein>
    <submittedName>
        <fullName evidence="3">F-BAR domain only protein 2-like</fullName>
    </submittedName>
</protein>
<sequence>MFADDAKLGGVADMPEGHAAIQRDLNRLEKWADRNLMKFNKGKCEVPHLGRNNPRHQYMLGATQLESSFAEKALGVLVDTKLNMRQQCALATKKANGILGCIRQSIASRSREVILPLYSALVSSNGIQSTPLNLAIYWKCNAGTTDVRVDYKYNPKSMNVPSILSNVQIVVPVDGGVTNMQSLPPAKWNADQMKAYWKISSISEKSENGGELNSYVLFSCTEK</sequence>
<comment type="subcellular location">
    <subcellularLocation>
        <location evidence="1">Membrane</location>
        <location evidence="1">Clathrin-coated pit</location>
        <topology evidence="1">Peripheral membrane protein</topology>
        <orientation evidence="1">Cytoplasmic side</orientation>
    </subcellularLocation>
</comment>
<proteinExistence type="predicted"/>
<keyword evidence="4" id="KW-1185">Reference proteome</keyword>
<dbReference type="Pfam" id="PF10291">
    <property type="entry name" value="muHD"/>
    <property type="match status" value="1"/>
</dbReference>
<dbReference type="Proteomes" id="UP001623348">
    <property type="component" value="Unassembled WGS sequence"/>
</dbReference>
<dbReference type="PANTHER" id="PTHR33332">
    <property type="entry name" value="REVERSE TRANSCRIPTASE DOMAIN-CONTAINING PROTEIN"/>
    <property type="match status" value="1"/>
</dbReference>
<organism evidence="3 4">
    <name type="scientific">Grus japonensis</name>
    <name type="common">Japanese crane</name>
    <name type="synonym">Red-crowned crane</name>
    <dbReference type="NCBI Taxonomy" id="30415"/>
    <lineage>
        <taxon>Eukaryota</taxon>
        <taxon>Metazoa</taxon>
        <taxon>Chordata</taxon>
        <taxon>Craniata</taxon>
        <taxon>Vertebrata</taxon>
        <taxon>Euteleostomi</taxon>
        <taxon>Archelosauria</taxon>
        <taxon>Archosauria</taxon>
        <taxon>Dinosauria</taxon>
        <taxon>Saurischia</taxon>
        <taxon>Theropoda</taxon>
        <taxon>Coelurosauria</taxon>
        <taxon>Aves</taxon>
        <taxon>Neognathae</taxon>
        <taxon>Neoaves</taxon>
        <taxon>Gruiformes</taxon>
        <taxon>Gruidae</taxon>
        <taxon>Grus</taxon>
    </lineage>
</organism>
<gene>
    <name evidence="3" type="ORF">GRJ2_003286700</name>
</gene>
<evidence type="ECO:0000313" key="3">
    <source>
        <dbReference type="EMBL" id="GAB0208210.1"/>
    </source>
</evidence>
<evidence type="ECO:0000313" key="4">
    <source>
        <dbReference type="Proteomes" id="UP001623348"/>
    </source>
</evidence>
<evidence type="ECO:0000256" key="1">
    <source>
        <dbReference type="ARBA" id="ARBA00004283"/>
    </source>
</evidence>
<comment type="caution">
    <text evidence="3">The sequence shown here is derived from an EMBL/GenBank/DDBJ whole genome shotgun (WGS) entry which is preliminary data.</text>
</comment>
<evidence type="ECO:0000259" key="2">
    <source>
        <dbReference type="PROSITE" id="PS51072"/>
    </source>
</evidence>
<accession>A0ABC9YDR6</accession>
<feature type="domain" description="MHD" evidence="2">
    <location>
        <begin position="14"/>
        <end position="223"/>
    </location>
</feature>
<name>A0ABC9YDR6_GRUJA</name>
<dbReference type="GO" id="GO:0005905">
    <property type="term" value="C:clathrin-coated pit"/>
    <property type="evidence" value="ECO:0007669"/>
    <property type="project" value="UniProtKB-SubCell"/>
</dbReference>